<dbReference type="PROSITE" id="PS00134">
    <property type="entry name" value="TRYPSIN_HIS"/>
    <property type="match status" value="1"/>
</dbReference>
<keyword evidence="4" id="KW-1015">Disulfide bond</keyword>
<evidence type="ECO:0000259" key="7">
    <source>
        <dbReference type="PROSITE" id="PS50240"/>
    </source>
</evidence>
<keyword evidence="3 5" id="KW-0720">Serine protease</keyword>
<keyword evidence="2 5" id="KW-0378">Hydrolase</keyword>
<evidence type="ECO:0000313" key="9">
    <source>
        <dbReference type="Proteomes" id="UP001381693"/>
    </source>
</evidence>
<dbReference type="GO" id="GO:0005615">
    <property type="term" value="C:extracellular space"/>
    <property type="evidence" value="ECO:0007669"/>
    <property type="project" value="TreeGrafter"/>
</dbReference>
<dbReference type="EMBL" id="JAXCGZ010015101">
    <property type="protein sequence ID" value="KAK7071313.1"/>
    <property type="molecule type" value="Genomic_DNA"/>
</dbReference>
<dbReference type="PRINTS" id="PR00722">
    <property type="entry name" value="CHYMOTRYPSIN"/>
</dbReference>
<comment type="caution">
    <text evidence="8">The sequence shown here is derived from an EMBL/GenBank/DDBJ whole genome shotgun (WGS) entry which is preliminary data.</text>
</comment>
<dbReference type="Gene3D" id="2.40.10.10">
    <property type="entry name" value="Trypsin-like serine proteases"/>
    <property type="match status" value="1"/>
</dbReference>
<evidence type="ECO:0000313" key="8">
    <source>
        <dbReference type="EMBL" id="KAK7071313.1"/>
    </source>
</evidence>
<dbReference type="PANTHER" id="PTHR24264">
    <property type="entry name" value="TRYPSIN-RELATED"/>
    <property type="match status" value="1"/>
</dbReference>
<dbReference type="InterPro" id="IPR001314">
    <property type="entry name" value="Peptidase_S1A"/>
</dbReference>
<feature type="region of interest" description="Disordered" evidence="6">
    <location>
        <begin position="1"/>
        <end position="22"/>
    </location>
</feature>
<proteinExistence type="predicted"/>
<evidence type="ECO:0000256" key="4">
    <source>
        <dbReference type="ARBA" id="ARBA00023157"/>
    </source>
</evidence>
<protein>
    <recommendedName>
        <fullName evidence="7">Peptidase S1 domain-containing protein</fullName>
    </recommendedName>
</protein>
<name>A0AAN8WZB3_HALRR</name>
<gene>
    <name evidence="8" type="ORF">SK128_028297</name>
</gene>
<keyword evidence="9" id="KW-1185">Reference proteome</keyword>
<keyword evidence="1 5" id="KW-0645">Protease</keyword>
<reference evidence="8 9" key="1">
    <citation type="submission" date="2023-11" db="EMBL/GenBank/DDBJ databases">
        <title>Halocaridina rubra genome assembly.</title>
        <authorList>
            <person name="Smith C."/>
        </authorList>
    </citation>
    <scope>NUCLEOTIDE SEQUENCE [LARGE SCALE GENOMIC DNA]</scope>
    <source>
        <strain evidence="8">EP-1</strain>
        <tissue evidence="8">Whole</tissue>
    </source>
</reference>
<evidence type="ECO:0000256" key="5">
    <source>
        <dbReference type="RuleBase" id="RU363034"/>
    </source>
</evidence>
<dbReference type="Pfam" id="PF00089">
    <property type="entry name" value="Trypsin"/>
    <property type="match status" value="1"/>
</dbReference>
<dbReference type="SMART" id="SM00020">
    <property type="entry name" value="Tryp_SPc"/>
    <property type="match status" value="1"/>
</dbReference>
<feature type="domain" description="Peptidase S1" evidence="7">
    <location>
        <begin position="75"/>
        <end position="320"/>
    </location>
</feature>
<sequence>MKQKKGMKKKGKQKKQRSCTKTTKKCRNSRGVCVSKKQSSCATVPIDSLCLGGCTCCIGRAYAKCQCGQELAARIVGGSVVSPEHKYPWMVSLRQQNSHFCGGSLINDRYVLTAAHCVYVPKSKLKSEIKSTKVALGDFNINSKADDIAKVTQKVDIKDIIIHENYNDKFNDDIALVKLKVPLDLTAYDEIKPVCLPSNRNQTYEDYDAIVMGWGMQDYDDWQSTAEELMEVNVPILSPKCPGKIPNKFDITENMLCAGYKKGGKDACNGDSGGPLVVKEGSSFVQVGIVSFGFDCALPNTPGIYTRVTQYIDWIAENTKDALSCA</sequence>
<dbReference type="GO" id="GO:0004252">
    <property type="term" value="F:serine-type endopeptidase activity"/>
    <property type="evidence" value="ECO:0007669"/>
    <property type="project" value="InterPro"/>
</dbReference>
<dbReference type="InterPro" id="IPR018114">
    <property type="entry name" value="TRYPSIN_HIS"/>
</dbReference>
<dbReference type="SUPFAM" id="SSF50494">
    <property type="entry name" value="Trypsin-like serine proteases"/>
    <property type="match status" value="1"/>
</dbReference>
<evidence type="ECO:0000256" key="2">
    <source>
        <dbReference type="ARBA" id="ARBA00022801"/>
    </source>
</evidence>
<dbReference type="InterPro" id="IPR050127">
    <property type="entry name" value="Serine_Proteases_S1"/>
</dbReference>
<evidence type="ECO:0000256" key="3">
    <source>
        <dbReference type="ARBA" id="ARBA00022825"/>
    </source>
</evidence>
<dbReference type="AlphaFoldDB" id="A0AAN8WZB3"/>
<dbReference type="PANTHER" id="PTHR24264:SF54">
    <property type="entry name" value="PEPTIDASE S1 DOMAIN-CONTAINING PROTEIN"/>
    <property type="match status" value="1"/>
</dbReference>
<dbReference type="InterPro" id="IPR009003">
    <property type="entry name" value="Peptidase_S1_PA"/>
</dbReference>
<dbReference type="Proteomes" id="UP001381693">
    <property type="component" value="Unassembled WGS sequence"/>
</dbReference>
<dbReference type="InterPro" id="IPR001254">
    <property type="entry name" value="Trypsin_dom"/>
</dbReference>
<dbReference type="InterPro" id="IPR043504">
    <property type="entry name" value="Peptidase_S1_PA_chymotrypsin"/>
</dbReference>
<evidence type="ECO:0000256" key="6">
    <source>
        <dbReference type="SAM" id="MobiDB-lite"/>
    </source>
</evidence>
<dbReference type="GO" id="GO:0006508">
    <property type="term" value="P:proteolysis"/>
    <property type="evidence" value="ECO:0007669"/>
    <property type="project" value="UniProtKB-KW"/>
</dbReference>
<dbReference type="PROSITE" id="PS50240">
    <property type="entry name" value="TRYPSIN_DOM"/>
    <property type="match status" value="1"/>
</dbReference>
<dbReference type="InterPro" id="IPR033116">
    <property type="entry name" value="TRYPSIN_SER"/>
</dbReference>
<dbReference type="PROSITE" id="PS00135">
    <property type="entry name" value="TRYPSIN_SER"/>
    <property type="match status" value="1"/>
</dbReference>
<dbReference type="FunFam" id="2.40.10.10:FF:000006">
    <property type="entry name" value="Serine proteinase stubble"/>
    <property type="match status" value="1"/>
</dbReference>
<evidence type="ECO:0000256" key="1">
    <source>
        <dbReference type="ARBA" id="ARBA00022670"/>
    </source>
</evidence>
<accession>A0AAN8WZB3</accession>
<dbReference type="CDD" id="cd00190">
    <property type="entry name" value="Tryp_SPc"/>
    <property type="match status" value="1"/>
</dbReference>
<organism evidence="8 9">
    <name type="scientific">Halocaridina rubra</name>
    <name type="common">Hawaiian red shrimp</name>
    <dbReference type="NCBI Taxonomy" id="373956"/>
    <lineage>
        <taxon>Eukaryota</taxon>
        <taxon>Metazoa</taxon>
        <taxon>Ecdysozoa</taxon>
        <taxon>Arthropoda</taxon>
        <taxon>Crustacea</taxon>
        <taxon>Multicrustacea</taxon>
        <taxon>Malacostraca</taxon>
        <taxon>Eumalacostraca</taxon>
        <taxon>Eucarida</taxon>
        <taxon>Decapoda</taxon>
        <taxon>Pleocyemata</taxon>
        <taxon>Caridea</taxon>
        <taxon>Atyoidea</taxon>
        <taxon>Atyidae</taxon>
        <taxon>Halocaridina</taxon>
    </lineage>
</organism>